<keyword evidence="7" id="KW-1185">Reference proteome</keyword>
<keyword evidence="1" id="KW-0004">4Fe-4S</keyword>
<gene>
    <name evidence="6" type="ORF">DPPLL_26450</name>
</gene>
<dbReference type="PROSITE" id="PS51656">
    <property type="entry name" value="4FE4S"/>
    <property type="match status" value="1"/>
</dbReference>
<name>A0ABN6M639_9BACT</name>
<evidence type="ECO:0000256" key="2">
    <source>
        <dbReference type="ARBA" id="ARBA00022723"/>
    </source>
</evidence>
<keyword evidence="4" id="KW-0411">Iron-sulfur</keyword>
<evidence type="ECO:0000313" key="6">
    <source>
        <dbReference type="EMBL" id="BDD88280.1"/>
    </source>
</evidence>
<organism evidence="6 7">
    <name type="scientific">Desulfofustis limnaeus</name>
    <dbReference type="NCBI Taxonomy" id="2740163"/>
    <lineage>
        <taxon>Bacteria</taxon>
        <taxon>Pseudomonadati</taxon>
        <taxon>Thermodesulfobacteriota</taxon>
        <taxon>Desulfobulbia</taxon>
        <taxon>Desulfobulbales</taxon>
        <taxon>Desulfocapsaceae</taxon>
        <taxon>Desulfofustis</taxon>
    </lineage>
</organism>
<accession>A0ABN6M639</accession>
<dbReference type="Pfam" id="PF12654">
    <property type="entry name" value="DUF3786"/>
    <property type="match status" value="1"/>
</dbReference>
<evidence type="ECO:0000256" key="3">
    <source>
        <dbReference type="ARBA" id="ARBA00023004"/>
    </source>
</evidence>
<keyword evidence="2" id="KW-0479">Metal-binding</keyword>
<dbReference type="Gene3D" id="1.10.15.40">
    <property type="entry name" value="Electron transport complex subunit B, putative Fe-S cluster"/>
    <property type="match status" value="1"/>
</dbReference>
<dbReference type="InterPro" id="IPR007202">
    <property type="entry name" value="4Fe-4S_dom"/>
</dbReference>
<dbReference type="EMBL" id="AP025516">
    <property type="protein sequence ID" value="BDD88280.1"/>
    <property type="molecule type" value="Genomic_DNA"/>
</dbReference>
<dbReference type="Proteomes" id="UP000830055">
    <property type="component" value="Chromosome"/>
</dbReference>
<evidence type="ECO:0000256" key="4">
    <source>
        <dbReference type="ARBA" id="ARBA00023014"/>
    </source>
</evidence>
<keyword evidence="3" id="KW-0408">Iron</keyword>
<evidence type="ECO:0000313" key="7">
    <source>
        <dbReference type="Proteomes" id="UP000830055"/>
    </source>
</evidence>
<reference evidence="6 7" key="1">
    <citation type="submission" date="2022-01" db="EMBL/GenBank/DDBJ databases">
        <title>Desulfofustis limnae sp. nov., a novel mesophilic sulfate-reducing bacterium isolated from marsh soil.</title>
        <authorList>
            <person name="Watanabe M."/>
            <person name="Takahashi A."/>
            <person name="Kojima H."/>
            <person name="Fukui M."/>
        </authorList>
    </citation>
    <scope>NUCLEOTIDE SEQUENCE [LARGE SCALE GENOMIC DNA]</scope>
    <source>
        <strain evidence="6 7">PPLL</strain>
    </source>
</reference>
<dbReference type="InterPro" id="IPR024264">
    <property type="entry name" value="DUF3786"/>
</dbReference>
<dbReference type="Pfam" id="PF04060">
    <property type="entry name" value="FeS"/>
    <property type="match status" value="1"/>
</dbReference>
<feature type="domain" description="4Fe-4S" evidence="5">
    <location>
        <begin position="1"/>
        <end position="61"/>
    </location>
</feature>
<sequence length="276" mass="31190">MKRPKHAMEVFQLLEKSNCRECGEKTCLAFAGAVYQGRRTLGDCPHLDRQMVAAFAAVADDGAGSVADDFLEKMRQQAARLDFHEVAERIGGRSDGDRLTVKILGKDFSVDRKGKFFSELHMLPWVIAPFLTYVLTCRGRRLRGEWVSLRELRGGAERYPLFNRRVEMAMQQIADRYTDLFADLVDLFQGRQIESHFDSDISVVLPVFPLAPLMICYWRAEEGMDSDLLLFFDRSADDNIGIDSAYTLAAGLTQMFEKLAQRHGVSFDQVSAGSSR</sequence>
<proteinExistence type="predicted"/>
<evidence type="ECO:0000256" key="1">
    <source>
        <dbReference type="ARBA" id="ARBA00022485"/>
    </source>
</evidence>
<evidence type="ECO:0000259" key="5">
    <source>
        <dbReference type="PROSITE" id="PS51656"/>
    </source>
</evidence>
<dbReference type="RefSeq" id="WP_284151659.1">
    <property type="nucleotide sequence ID" value="NZ_AP025516.1"/>
</dbReference>
<protein>
    <recommendedName>
        <fullName evidence="5">4Fe-4S domain-containing protein</fullName>
    </recommendedName>
</protein>